<sequence length="28" mass="3224">MGKDELVRGRLTHIDLYLNVARQLGLEL</sequence>
<name>A0A381YL21_9ZZZZ</name>
<proteinExistence type="predicted"/>
<reference evidence="1" key="1">
    <citation type="submission" date="2018-05" db="EMBL/GenBank/DDBJ databases">
        <authorList>
            <person name="Lanie J.A."/>
            <person name="Ng W.-L."/>
            <person name="Kazmierczak K.M."/>
            <person name="Andrzejewski T.M."/>
            <person name="Davidsen T.M."/>
            <person name="Wayne K.J."/>
            <person name="Tettelin H."/>
            <person name="Glass J.I."/>
            <person name="Rusch D."/>
            <person name="Podicherti R."/>
            <person name="Tsui H.-C.T."/>
            <person name="Winkler M.E."/>
        </authorList>
    </citation>
    <scope>NUCLEOTIDE SEQUENCE</scope>
</reference>
<gene>
    <name evidence="1" type="ORF">METZ01_LOCUS130047</name>
</gene>
<accession>A0A381YL21</accession>
<organism evidence="1">
    <name type="scientific">marine metagenome</name>
    <dbReference type="NCBI Taxonomy" id="408172"/>
    <lineage>
        <taxon>unclassified sequences</taxon>
        <taxon>metagenomes</taxon>
        <taxon>ecological metagenomes</taxon>
    </lineage>
</organism>
<dbReference type="EMBL" id="UINC01018386">
    <property type="protein sequence ID" value="SVA77193.1"/>
    <property type="molecule type" value="Genomic_DNA"/>
</dbReference>
<protein>
    <submittedName>
        <fullName evidence="1">Uncharacterized protein</fullName>
    </submittedName>
</protein>
<evidence type="ECO:0000313" key="1">
    <source>
        <dbReference type="EMBL" id="SVA77193.1"/>
    </source>
</evidence>
<dbReference type="AlphaFoldDB" id="A0A381YL21"/>
<feature type="non-terminal residue" evidence="1">
    <location>
        <position position="28"/>
    </location>
</feature>